<comment type="caution">
    <text evidence="1">The sequence shown here is derived from an EMBL/GenBank/DDBJ whole genome shotgun (WGS) entry which is preliminary data.</text>
</comment>
<protein>
    <submittedName>
        <fullName evidence="1">Uncharacterized protein</fullName>
    </submittedName>
</protein>
<reference evidence="1" key="2">
    <citation type="submission" date="2020-11" db="EMBL/GenBank/DDBJ databases">
        <authorList>
            <person name="McCartney M.A."/>
            <person name="Auch B."/>
            <person name="Kono T."/>
            <person name="Mallez S."/>
            <person name="Becker A."/>
            <person name="Gohl D.M."/>
            <person name="Silverstein K.A.T."/>
            <person name="Koren S."/>
            <person name="Bechman K.B."/>
            <person name="Herman A."/>
            <person name="Abrahante J.E."/>
            <person name="Garbe J."/>
        </authorList>
    </citation>
    <scope>NUCLEOTIDE SEQUENCE</scope>
    <source>
        <strain evidence="1">Duluth1</strain>
        <tissue evidence="1">Whole animal</tissue>
    </source>
</reference>
<proteinExistence type="predicted"/>
<organism evidence="1 2">
    <name type="scientific">Dreissena polymorpha</name>
    <name type="common">Zebra mussel</name>
    <name type="synonym">Mytilus polymorpha</name>
    <dbReference type="NCBI Taxonomy" id="45954"/>
    <lineage>
        <taxon>Eukaryota</taxon>
        <taxon>Metazoa</taxon>
        <taxon>Spiralia</taxon>
        <taxon>Lophotrochozoa</taxon>
        <taxon>Mollusca</taxon>
        <taxon>Bivalvia</taxon>
        <taxon>Autobranchia</taxon>
        <taxon>Heteroconchia</taxon>
        <taxon>Euheterodonta</taxon>
        <taxon>Imparidentia</taxon>
        <taxon>Neoheterodontei</taxon>
        <taxon>Myida</taxon>
        <taxon>Dreissenoidea</taxon>
        <taxon>Dreissenidae</taxon>
        <taxon>Dreissena</taxon>
    </lineage>
</organism>
<gene>
    <name evidence="1" type="ORF">DPMN_083529</name>
</gene>
<name>A0A9D4BB67_DREPO</name>
<dbReference type="Proteomes" id="UP000828390">
    <property type="component" value="Unassembled WGS sequence"/>
</dbReference>
<accession>A0A9D4BB67</accession>
<dbReference type="AlphaFoldDB" id="A0A9D4BB67"/>
<sequence>MTPENLLQYCKLHEGFKRQNLKEEITMYRQENEKTKNSPIRHFIDYEQAFYNVYRKFYTRLLRHYGVPEKITNIIRNVLRYDLQDRSRNTTYRSFESENRIEERLLSLTFPVPANDRLSHEYHDGGKAKRKRMDN</sequence>
<dbReference type="EMBL" id="JAIWYP010000016">
    <property type="protein sequence ID" value="KAH3696066.1"/>
    <property type="molecule type" value="Genomic_DNA"/>
</dbReference>
<evidence type="ECO:0000313" key="1">
    <source>
        <dbReference type="EMBL" id="KAH3696066.1"/>
    </source>
</evidence>
<reference evidence="1" key="1">
    <citation type="journal article" date="2019" name="bioRxiv">
        <title>The Genome of the Zebra Mussel, Dreissena polymorpha: A Resource for Invasive Species Research.</title>
        <authorList>
            <person name="McCartney M.A."/>
            <person name="Auch B."/>
            <person name="Kono T."/>
            <person name="Mallez S."/>
            <person name="Zhang Y."/>
            <person name="Obille A."/>
            <person name="Becker A."/>
            <person name="Abrahante J.E."/>
            <person name="Garbe J."/>
            <person name="Badalamenti J.P."/>
            <person name="Herman A."/>
            <person name="Mangelson H."/>
            <person name="Liachko I."/>
            <person name="Sullivan S."/>
            <person name="Sone E.D."/>
            <person name="Koren S."/>
            <person name="Silverstein K.A.T."/>
            <person name="Beckman K.B."/>
            <person name="Gohl D.M."/>
        </authorList>
    </citation>
    <scope>NUCLEOTIDE SEQUENCE</scope>
    <source>
        <strain evidence="1">Duluth1</strain>
        <tissue evidence="1">Whole animal</tissue>
    </source>
</reference>
<keyword evidence="2" id="KW-1185">Reference proteome</keyword>
<evidence type="ECO:0000313" key="2">
    <source>
        <dbReference type="Proteomes" id="UP000828390"/>
    </source>
</evidence>